<organism evidence="2 3">
    <name type="scientific">Staphylococcus aureus</name>
    <dbReference type="NCBI Taxonomy" id="1280"/>
    <lineage>
        <taxon>Bacteria</taxon>
        <taxon>Bacillati</taxon>
        <taxon>Bacillota</taxon>
        <taxon>Bacilli</taxon>
        <taxon>Bacillales</taxon>
        <taxon>Staphylococcaceae</taxon>
        <taxon>Staphylococcus</taxon>
    </lineage>
</organism>
<accession>A0AB73JGF7</accession>
<evidence type="ECO:0000313" key="2">
    <source>
        <dbReference type="EMBL" id="MUG52527.1"/>
    </source>
</evidence>
<dbReference type="RefSeq" id="WP_155560041.1">
    <property type="nucleotide sequence ID" value="NZ_WFHO01000014.1"/>
</dbReference>
<feature type="transmembrane region" description="Helical" evidence="1">
    <location>
        <begin position="46"/>
        <end position="68"/>
    </location>
</feature>
<proteinExistence type="predicted"/>
<dbReference type="EMBL" id="WFHO01000014">
    <property type="protein sequence ID" value="MUG52527.1"/>
    <property type="molecule type" value="Genomic_DNA"/>
</dbReference>
<feature type="transmembrane region" description="Helical" evidence="1">
    <location>
        <begin position="265"/>
        <end position="286"/>
    </location>
</feature>
<feature type="transmembrane region" description="Helical" evidence="1">
    <location>
        <begin position="88"/>
        <end position="108"/>
    </location>
</feature>
<keyword evidence="1" id="KW-0472">Membrane</keyword>
<evidence type="ECO:0000313" key="3">
    <source>
        <dbReference type="Proteomes" id="UP000463077"/>
    </source>
</evidence>
<dbReference type="Proteomes" id="UP000463077">
    <property type="component" value="Unassembled WGS sequence"/>
</dbReference>
<reference evidence="2 3" key="1">
    <citation type="journal article" date="2019" name="Int. J. Infect. Dis.">
        <title>Characterization of a community-acquired methicillin-resistant sequence type 338 Staphylococcus aureus strain containing a staphylococcal cassette chromosome mec type VT.</title>
        <authorList>
            <person name="Chen Y."/>
            <person name="Hong J."/>
            <person name="Chen Y."/>
            <person name="Wang H."/>
            <person name="Yu Y."/>
            <person name="Qu T."/>
        </authorList>
    </citation>
    <scope>NUCLEOTIDE SEQUENCE [LARGE SCALE GENOMIC DNA]</scope>
    <source>
        <strain evidence="2 3">LJ05</strain>
    </source>
</reference>
<feature type="transmembrane region" description="Helical" evidence="1">
    <location>
        <begin position="312"/>
        <end position="330"/>
    </location>
</feature>
<keyword evidence="1" id="KW-0812">Transmembrane</keyword>
<evidence type="ECO:0000256" key="1">
    <source>
        <dbReference type="SAM" id="Phobius"/>
    </source>
</evidence>
<name>A0AB73JGF7_STAAU</name>
<feature type="transmembrane region" description="Helical" evidence="1">
    <location>
        <begin position="6"/>
        <end position="26"/>
    </location>
</feature>
<gene>
    <name evidence="2" type="ORF">GAY54_08165</name>
</gene>
<comment type="caution">
    <text evidence="2">The sequence shown here is derived from an EMBL/GenBank/DDBJ whole genome shotgun (WGS) entry which is preliminary data.</text>
</comment>
<sequence length="331" mass="38247">MNIYENMLYQMILTILLIYCIFFFSYKAMLLPKKKCSSIYVNIKTIIIDGILTSVKLILTFVITGIIFHAFKETKLNFPTQEDSNDLLLYMIFITFAVIVSALTVISFKSIYRFFKKLMLYISLRKNTVSNNLRHAIANKEQSEIIKYHKLMKQTNEKIDLSLDEILTLMACLMNAGYNEDVRDILSPKLQQKHSLFQRYMTSNPEIAEYDIKGIDNSIKKSDTFKHKLSIFEEKSQKIASLIAIILVVQFIIILLYSMGFVSNAFKSVFVMSLSILVTSTIIIKYKKLKDIYRREFDKVKINLKPAPLDRLQLVLSVVMFITGVAGLVLI</sequence>
<protein>
    <submittedName>
        <fullName evidence="2">Uncharacterized protein</fullName>
    </submittedName>
</protein>
<feature type="transmembrane region" description="Helical" evidence="1">
    <location>
        <begin position="239"/>
        <end position="259"/>
    </location>
</feature>
<keyword evidence="1" id="KW-1133">Transmembrane helix</keyword>
<dbReference type="AlphaFoldDB" id="A0AB73JGF7"/>